<protein>
    <submittedName>
        <fullName evidence="2">Uncharacterized protein</fullName>
    </submittedName>
</protein>
<comment type="caution">
    <text evidence="2">The sequence shown here is derived from an EMBL/GenBank/DDBJ whole genome shotgun (WGS) entry which is preliminary data.</text>
</comment>
<dbReference type="AlphaFoldDB" id="A0A8J3CIC5"/>
<keyword evidence="1" id="KW-0472">Membrane</keyword>
<organism evidence="2 3">
    <name type="scientific">Longimycelium tulufanense</name>
    <dbReference type="NCBI Taxonomy" id="907463"/>
    <lineage>
        <taxon>Bacteria</taxon>
        <taxon>Bacillati</taxon>
        <taxon>Actinomycetota</taxon>
        <taxon>Actinomycetes</taxon>
        <taxon>Pseudonocardiales</taxon>
        <taxon>Pseudonocardiaceae</taxon>
        <taxon>Longimycelium</taxon>
    </lineage>
</organism>
<accession>A0A8J3CIC5</accession>
<name>A0A8J3CIC5_9PSEU</name>
<reference evidence="2" key="2">
    <citation type="submission" date="2020-09" db="EMBL/GenBank/DDBJ databases">
        <authorList>
            <person name="Sun Q."/>
            <person name="Zhou Y."/>
        </authorList>
    </citation>
    <scope>NUCLEOTIDE SEQUENCE</scope>
    <source>
        <strain evidence="2">CGMCC 4.5737</strain>
    </source>
</reference>
<keyword evidence="3" id="KW-1185">Reference proteome</keyword>
<feature type="transmembrane region" description="Helical" evidence="1">
    <location>
        <begin position="44"/>
        <end position="65"/>
    </location>
</feature>
<proteinExistence type="predicted"/>
<reference evidence="2" key="1">
    <citation type="journal article" date="2014" name="Int. J. Syst. Evol. Microbiol.">
        <title>Complete genome sequence of Corynebacterium casei LMG S-19264T (=DSM 44701T), isolated from a smear-ripened cheese.</title>
        <authorList>
            <consortium name="US DOE Joint Genome Institute (JGI-PGF)"/>
            <person name="Walter F."/>
            <person name="Albersmeier A."/>
            <person name="Kalinowski J."/>
            <person name="Ruckert C."/>
        </authorList>
    </citation>
    <scope>NUCLEOTIDE SEQUENCE</scope>
    <source>
        <strain evidence="2">CGMCC 4.5737</strain>
    </source>
</reference>
<evidence type="ECO:0000256" key="1">
    <source>
        <dbReference type="SAM" id="Phobius"/>
    </source>
</evidence>
<evidence type="ECO:0000313" key="3">
    <source>
        <dbReference type="Proteomes" id="UP000637578"/>
    </source>
</evidence>
<gene>
    <name evidence="2" type="ORF">GCM10012275_60300</name>
</gene>
<dbReference type="Proteomes" id="UP000637578">
    <property type="component" value="Unassembled WGS sequence"/>
</dbReference>
<evidence type="ECO:0000313" key="2">
    <source>
        <dbReference type="EMBL" id="GGM81599.1"/>
    </source>
</evidence>
<keyword evidence="1" id="KW-0812">Transmembrane</keyword>
<dbReference type="EMBL" id="BMMK01000052">
    <property type="protein sequence ID" value="GGM81599.1"/>
    <property type="molecule type" value="Genomic_DNA"/>
</dbReference>
<sequence>MSARLWVCGNRGRTAIADVFDRGMGCPLFCSGLVSGYKKGGGGLLGASALASVGVEVLAGLLGLAGRPA</sequence>
<keyword evidence="1" id="KW-1133">Transmembrane helix</keyword>